<accession>A0A0A8KZJ9</accession>
<name>A0A0A8KZJ9_9SACH</name>
<sequence>MLRRPVLTVASCMRFIYSSVSNYSGLPRKNLEQDCKRIKRLLQVLRTNEYDHIKVPSVDQLVKCLYVTKPLKVSLGLDKQLSLRHMNTEGRQLLKSEFLTAKNQFNIGNMTHLAGLQKSLIMGHRIGEITYKFLQSKNISNIARIPIPENRLSKKVLAEQDLKVLHIVLAYLSHCNSEAAVRELVQNEVTKPALRNLFGL</sequence>
<evidence type="ECO:0000313" key="1">
    <source>
        <dbReference type="EMBL" id="CDO92160.1"/>
    </source>
</evidence>
<dbReference type="Proteomes" id="UP000031516">
    <property type="component" value="Unassembled WGS sequence"/>
</dbReference>
<organism evidence="1 2">
    <name type="scientific">Kluyveromyces dobzhanskii CBS 2104</name>
    <dbReference type="NCBI Taxonomy" id="1427455"/>
    <lineage>
        <taxon>Eukaryota</taxon>
        <taxon>Fungi</taxon>
        <taxon>Dikarya</taxon>
        <taxon>Ascomycota</taxon>
        <taxon>Saccharomycotina</taxon>
        <taxon>Saccharomycetes</taxon>
        <taxon>Saccharomycetales</taxon>
        <taxon>Saccharomycetaceae</taxon>
        <taxon>Kluyveromyces</taxon>
    </lineage>
</organism>
<dbReference type="OrthoDB" id="4058109at2759"/>
<dbReference type="AlphaFoldDB" id="A0A0A8KZJ9"/>
<reference evidence="1 2" key="1">
    <citation type="submission" date="2014-03" db="EMBL/GenBank/DDBJ databases">
        <title>The genome of Kluyveromyces dobzhanskii.</title>
        <authorList>
            <person name="Nystedt B."/>
            <person name="Astrom S."/>
        </authorList>
    </citation>
    <scope>NUCLEOTIDE SEQUENCE [LARGE SCALE GENOMIC DNA]</scope>
    <source>
        <strain evidence="1 2">CBS 2104</strain>
    </source>
</reference>
<protein>
    <submittedName>
        <fullName evidence="1">WGS project CCBQ000000000 data, contig 00016</fullName>
    </submittedName>
</protein>
<dbReference type="EMBL" id="CCBQ010000012">
    <property type="protein sequence ID" value="CDO92160.1"/>
    <property type="molecule type" value="Genomic_DNA"/>
</dbReference>
<gene>
    <name evidence="1" type="ORF">KLDO_g483B</name>
</gene>
<comment type="caution">
    <text evidence="1">The sequence shown here is derived from an EMBL/GenBank/DDBJ whole genome shotgun (WGS) entry which is preliminary data.</text>
</comment>
<keyword evidence="2" id="KW-1185">Reference proteome</keyword>
<proteinExistence type="predicted"/>
<evidence type="ECO:0000313" key="2">
    <source>
        <dbReference type="Proteomes" id="UP000031516"/>
    </source>
</evidence>